<gene>
    <name evidence="8" type="ORF">LKD70_02250</name>
</gene>
<proteinExistence type="predicted"/>
<evidence type="ECO:0000256" key="2">
    <source>
        <dbReference type="ARBA" id="ARBA00022448"/>
    </source>
</evidence>
<evidence type="ECO:0000313" key="8">
    <source>
        <dbReference type="EMBL" id="MCC2253271.1"/>
    </source>
</evidence>
<dbReference type="PANTHER" id="PTHR11328:SF24">
    <property type="entry name" value="MAJOR FACILITATOR SUPERFAMILY (MFS) PROFILE DOMAIN-CONTAINING PROTEIN"/>
    <property type="match status" value="1"/>
</dbReference>
<accession>A0ABS8FTA0</accession>
<feature type="transmembrane region" description="Helical" evidence="6">
    <location>
        <begin position="308"/>
        <end position="339"/>
    </location>
</feature>
<evidence type="ECO:0000256" key="3">
    <source>
        <dbReference type="ARBA" id="ARBA00022692"/>
    </source>
</evidence>
<dbReference type="EMBL" id="JAJEQX010000003">
    <property type="protein sequence ID" value="MCC2253271.1"/>
    <property type="molecule type" value="Genomic_DNA"/>
</dbReference>
<feature type="domain" description="Major facilitator superfamily (MFS) profile" evidence="7">
    <location>
        <begin position="240"/>
        <end position="451"/>
    </location>
</feature>
<evidence type="ECO:0000256" key="6">
    <source>
        <dbReference type="SAM" id="Phobius"/>
    </source>
</evidence>
<keyword evidence="2" id="KW-0813">Transport</keyword>
<keyword evidence="3 6" id="KW-0812">Transmembrane</keyword>
<evidence type="ECO:0000256" key="5">
    <source>
        <dbReference type="ARBA" id="ARBA00023136"/>
    </source>
</evidence>
<keyword evidence="4 6" id="KW-1133">Transmembrane helix</keyword>
<evidence type="ECO:0000256" key="1">
    <source>
        <dbReference type="ARBA" id="ARBA00004651"/>
    </source>
</evidence>
<dbReference type="Proteomes" id="UP001198151">
    <property type="component" value="Unassembled WGS sequence"/>
</dbReference>
<feature type="transmembrane region" description="Helical" evidence="6">
    <location>
        <begin position="116"/>
        <end position="138"/>
    </location>
</feature>
<feature type="transmembrane region" description="Helical" evidence="6">
    <location>
        <begin position="345"/>
        <end position="364"/>
    </location>
</feature>
<feature type="transmembrane region" description="Helical" evidence="6">
    <location>
        <begin position="190"/>
        <end position="210"/>
    </location>
</feature>
<evidence type="ECO:0000313" key="9">
    <source>
        <dbReference type="Proteomes" id="UP001198151"/>
    </source>
</evidence>
<keyword evidence="9" id="KW-1185">Reference proteome</keyword>
<name>A0ABS8FTA0_9FIRM</name>
<feature type="transmembrane region" description="Helical" evidence="6">
    <location>
        <begin position="384"/>
        <end position="402"/>
    </location>
</feature>
<reference evidence="8 9" key="1">
    <citation type="submission" date="2021-10" db="EMBL/GenBank/DDBJ databases">
        <title>Anaerobic single-cell dispensing facilitates the cultivation of human gut bacteria.</title>
        <authorList>
            <person name="Afrizal A."/>
        </authorList>
    </citation>
    <scope>NUCLEOTIDE SEQUENCE [LARGE SCALE GENOMIC DNA]</scope>
    <source>
        <strain evidence="8 9">CLA-AA-H200</strain>
    </source>
</reference>
<keyword evidence="5 6" id="KW-0472">Membrane</keyword>
<dbReference type="NCBIfam" id="TIGR00792">
    <property type="entry name" value="gph"/>
    <property type="match status" value="1"/>
</dbReference>
<feature type="transmembrane region" description="Helical" evidence="6">
    <location>
        <begin position="272"/>
        <end position="296"/>
    </location>
</feature>
<comment type="caution">
    <text evidence="8">The sequence shown here is derived from an EMBL/GenBank/DDBJ whole genome shotgun (WGS) entry which is preliminary data.</text>
</comment>
<feature type="transmembrane region" description="Helical" evidence="6">
    <location>
        <begin position="46"/>
        <end position="66"/>
    </location>
</feature>
<evidence type="ECO:0000256" key="4">
    <source>
        <dbReference type="ARBA" id="ARBA00022989"/>
    </source>
</evidence>
<sequence>MKTNQMQNSGKIKFGHRIAYGLGDFAGNMMSGATASYITLYYTDNVLISAAMVGTLMIIARVFDALSDLVMGYIIDHTNLKFGKARSWLLIGIVPLIISFFLIFHVPAGLEGIGRSIYVVATYIFNTVICMTILNVSYSTLCTYMSDDIQTRMKLTGTRTFFATLAMMLANIFTVEILGKYGFSQTGYDMMILIYGGGSLFCLLITGMVCKENSSQVHADEEKPNTTFKDSVTVITSNRYILILAGAFLLNWLLLGVNGASMVYFVRDVLGGMQFMSIISAASFLPALIILALDIVPRVAKKFGKRSALLIGGGIEAAGFLIAAALPATLQVIVIGMVLKSVGMGFVNALLFATVSDVAVYTDITEKGDFSGVTNSISSFGQKIGIGLGSAAIGWLLAWGQYDASLTAQTAHTQFAVKLGFCIIPFICAVLVMICISFIDVDKKLEAIKNR</sequence>
<dbReference type="CDD" id="cd17332">
    <property type="entry name" value="MFS_MelB_like"/>
    <property type="match status" value="1"/>
</dbReference>
<dbReference type="SUPFAM" id="SSF103473">
    <property type="entry name" value="MFS general substrate transporter"/>
    <property type="match status" value="1"/>
</dbReference>
<feature type="transmembrane region" description="Helical" evidence="6">
    <location>
        <begin position="21"/>
        <end position="40"/>
    </location>
</feature>
<feature type="transmembrane region" description="Helical" evidence="6">
    <location>
        <begin position="414"/>
        <end position="441"/>
    </location>
</feature>
<dbReference type="InterPro" id="IPR001927">
    <property type="entry name" value="Na/Gal_symport"/>
</dbReference>
<feature type="transmembrane region" description="Helical" evidence="6">
    <location>
        <begin position="240"/>
        <end position="266"/>
    </location>
</feature>
<protein>
    <submittedName>
        <fullName evidence="8">Glycoside-pentoside-hexuronide (GPH):cation symporter</fullName>
    </submittedName>
</protein>
<feature type="transmembrane region" description="Helical" evidence="6">
    <location>
        <begin position="87"/>
        <end position="110"/>
    </location>
</feature>
<dbReference type="InterPro" id="IPR020846">
    <property type="entry name" value="MFS_dom"/>
</dbReference>
<organism evidence="8 9">
    <name type="scientific">Ruminococcus turbiniformis</name>
    <dbReference type="NCBI Taxonomy" id="2881258"/>
    <lineage>
        <taxon>Bacteria</taxon>
        <taxon>Bacillati</taxon>
        <taxon>Bacillota</taxon>
        <taxon>Clostridia</taxon>
        <taxon>Eubacteriales</taxon>
        <taxon>Oscillospiraceae</taxon>
        <taxon>Ruminococcus</taxon>
    </lineage>
</organism>
<dbReference type="InterPro" id="IPR036259">
    <property type="entry name" value="MFS_trans_sf"/>
</dbReference>
<dbReference type="RefSeq" id="WP_227706436.1">
    <property type="nucleotide sequence ID" value="NZ_JAJEQX010000003.1"/>
</dbReference>
<dbReference type="PROSITE" id="PS50850">
    <property type="entry name" value="MFS"/>
    <property type="match status" value="1"/>
</dbReference>
<evidence type="ECO:0000259" key="7">
    <source>
        <dbReference type="PROSITE" id="PS50850"/>
    </source>
</evidence>
<comment type="subcellular location">
    <subcellularLocation>
        <location evidence="1">Cell membrane</location>
        <topology evidence="1">Multi-pass membrane protein</topology>
    </subcellularLocation>
</comment>
<feature type="transmembrane region" description="Helical" evidence="6">
    <location>
        <begin position="159"/>
        <end position="178"/>
    </location>
</feature>
<dbReference type="PANTHER" id="PTHR11328">
    <property type="entry name" value="MAJOR FACILITATOR SUPERFAMILY DOMAIN-CONTAINING PROTEIN"/>
    <property type="match status" value="1"/>
</dbReference>
<dbReference type="Pfam" id="PF13347">
    <property type="entry name" value="MFS_2"/>
    <property type="match status" value="1"/>
</dbReference>
<dbReference type="InterPro" id="IPR039672">
    <property type="entry name" value="MFS_2"/>
</dbReference>
<dbReference type="Gene3D" id="1.20.1250.20">
    <property type="entry name" value="MFS general substrate transporter like domains"/>
    <property type="match status" value="1"/>
</dbReference>